<accession>A0ABU9HKW2</accession>
<sequence length="447" mass="49374">MNKKNIFFAMFIILINISCSKDSSNDNENTPPNTVTGIKISPMLVGNNVWYKNPTNQVWDLTAACGVKSMRIGGNNYNGTMPTKAELLDWVKRIQTMGAEPIFQVSQLGSPATAADYVKYFNVDLASGKAIKYWNIGNEPWLKLNQPATSTMGASVEAYFKPIAAAMKEVDPTIKIYGPDECYYMEDEMNDLFGGKNNIAGKVPGKNYYYCDGLSWHRYPQDASIDLAYQGIEDFKASIVKCKTKIDAVNKQLGRTGDDALGWALGEYNAKDGTLVHSWKNGQMFGGVLDLCMKYGATYATTWSMFENGGSRAGTDFSFIDGANMTPRPSYRHMQMIAKNFKGIYAGGKSSKYDFITFGSVDGSTISVMIMNRSNTATTFTLHLNKTATTANGNVQLNIDANSPIVYTGAIEGLATHTYVFKNNEIIRTVYTNQHFINEQAPVESKL</sequence>
<gene>
    <name evidence="1" type="ORF">AAEO59_04685</name>
</gene>
<dbReference type="RefSeq" id="WP_341699582.1">
    <property type="nucleotide sequence ID" value="NZ_JBBYHU010000006.1"/>
</dbReference>
<dbReference type="Proteomes" id="UP001398556">
    <property type="component" value="Unassembled WGS sequence"/>
</dbReference>
<dbReference type="InterPro" id="IPR017853">
    <property type="entry name" value="GH"/>
</dbReference>
<dbReference type="Gene3D" id="3.20.20.80">
    <property type="entry name" value="Glycosidases"/>
    <property type="match status" value="1"/>
</dbReference>
<name>A0ABU9HKW2_9FLAO</name>
<evidence type="ECO:0008006" key="3">
    <source>
        <dbReference type="Google" id="ProtNLM"/>
    </source>
</evidence>
<dbReference type="EMBL" id="JBBYHU010000006">
    <property type="protein sequence ID" value="MEL1240337.1"/>
    <property type="molecule type" value="Genomic_DNA"/>
</dbReference>
<evidence type="ECO:0000313" key="2">
    <source>
        <dbReference type="Proteomes" id="UP001398556"/>
    </source>
</evidence>
<dbReference type="SUPFAM" id="SSF51445">
    <property type="entry name" value="(Trans)glycosidases"/>
    <property type="match status" value="1"/>
</dbReference>
<keyword evidence="2" id="KW-1185">Reference proteome</keyword>
<proteinExistence type="predicted"/>
<protein>
    <recommendedName>
        <fullName evidence="3">Alpha-L-arabinofuranosidase</fullName>
    </recommendedName>
</protein>
<comment type="caution">
    <text evidence="1">The sequence shown here is derived from an EMBL/GenBank/DDBJ whole genome shotgun (WGS) entry which is preliminary data.</text>
</comment>
<reference evidence="1 2" key="1">
    <citation type="submission" date="2024-04" db="EMBL/GenBank/DDBJ databases">
        <title>Flavobacterium sp. DGU99 16S ribosomal RNA gene Genome sequencing and assembly.</title>
        <authorList>
            <person name="Park S."/>
        </authorList>
    </citation>
    <scope>NUCLEOTIDE SEQUENCE [LARGE SCALE GENOMIC DNA]</scope>
    <source>
        <strain evidence="1 2">DGU99</strain>
    </source>
</reference>
<evidence type="ECO:0000313" key="1">
    <source>
        <dbReference type="EMBL" id="MEL1240337.1"/>
    </source>
</evidence>
<organism evidence="1 2">
    <name type="scientific">Flavobacterium flavipallidum</name>
    <dbReference type="NCBI Taxonomy" id="3139140"/>
    <lineage>
        <taxon>Bacteria</taxon>
        <taxon>Pseudomonadati</taxon>
        <taxon>Bacteroidota</taxon>
        <taxon>Flavobacteriia</taxon>
        <taxon>Flavobacteriales</taxon>
        <taxon>Flavobacteriaceae</taxon>
        <taxon>Flavobacterium</taxon>
    </lineage>
</organism>